<evidence type="ECO:0000256" key="1">
    <source>
        <dbReference type="ARBA" id="ARBA00003474"/>
    </source>
</evidence>
<dbReference type="InterPro" id="IPR036869">
    <property type="entry name" value="J_dom_sf"/>
</dbReference>
<dbReference type="InterPro" id="IPR001810">
    <property type="entry name" value="F-box_dom"/>
</dbReference>
<dbReference type="EMBL" id="BRPK01000005">
    <property type="protein sequence ID" value="GLB38382.1"/>
    <property type="molecule type" value="Genomic_DNA"/>
</dbReference>
<evidence type="ECO:0000256" key="2">
    <source>
        <dbReference type="ARBA" id="ARBA00006169"/>
    </source>
</evidence>
<dbReference type="InterPro" id="IPR036047">
    <property type="entry name" value="F-box-like_dom_sf"/>
</dbReference>
<dbReference type="InterPro" id="IPR007872">
    <property type="entry name" value="DPH_MB_dom"/>
</dbReference>
<evidence type="ECO:0000259" key="8">
    <source>
        <dbReference type="PROSITE" id="PS50181"/>
    </source>
</evidence>
<comment type="similarity">
    <text evidence="2">Belongs to the DPH4 family.</text>
</comment>
<sequence>MAWKPSFTQGISCFKASRLDEALSHFTLALKHPGGDQQHVIYDSRAAVYEKLEMQKEALRDAKMVIKLAQDQWQGYARSARLFFLARRYDAALKMANMALERVKPTNTTRRAEILRLKNQILEARRAEEQRTKAAQNQIEKLPVELLGEIFRMVISSDVAELIGILRVCRYWRNVAWHAPLLWETLILTPKSPARKLSLWLKQSNGRIRELDIRAGVASNVDWPFQELKDIPWDKLRVCKTVAWDVAGFLEKQELVPHGLSSLETLEMAEERFSQRRASSALFPLLQTAGIRSLSFVRSTFSWTELSAHLTTLTTLRVENSGSYPGDFLRTLAANPGLETLIIQDASYYRPADATPVCLPHLKHLEFWGSWAARLLEFITAPALEVLNIKGSQDALDTALSTLTAADSFTSLRQLAISSSPVSAAVIIRLLKHAPALTHLDLIYVSKGPNAVIEALAGPALVPSSPGKRHPPELAASARPDTEHVLCPALTHINLSASADVRTGPLVRLVRARLPLAPATSTTDDTSPRAAGQSDSEPAMVVDEPEPAPPRCARILGLTLDGCEQIEADWLPWFKQHVPAEVPSFVMHGIRDLNLATSEEQLDFYQLLAVPKDASASEIKTAYHRALLRFHPDKNRDSPHTSSESICISLIKEAYNTLSEPSRRKLYDSATRQRSAGTGPRPAQIVSLDEFEEVADNVREDEGVWQYQCRCGGKYRITGLDMEKGHHLVGCNSCSEVVWVGYELQCSDSEEG</sequence>
<dbReference type="Pfam" id="PF05207">
    <property type="entry name" value="Zn_ribbon_CSL"/>
    <property type="match status" value="1"/>
</dbReference>
<dbReference type="InterPro" id="IPR052758">
    <property type="entry name" value="SRC_co-chaperone"/>
</dbReference>
<dbReference type="PRINTS" id="PR00625">
    <property type="entry name" value="JDOMAIN"/>
</dbReference>
<comment type="caution">
    <text evidence="10">The sequence shown here is derived from an EMBL/GenBank/DDBJ whole genome shotgun (WGS) entry which is preliminary data.</text>
</comment>
<dbReference type="SUPFAM" id="SSF52047">
    <property type="entry name" value="RNI-like"/>
    <property type="match status" value="1"/>
</dbReference>
<dbReference type="Gene3D" id="1.10.287.110">
    <property type="entry name" value="DnaJ domain"/>
    <property type="match status" value="1"/>
</dbReference>
<keyword evidence="11" id="KW-1185">Reference proteome</keyword>
<dbReference type="PROSITE" id="PS51074">
    <property type="entry name" value="DPH_MB"/>
    <property type="match status" value="1"/>
</dbReference>
<feature type="region of interest" description="Disordered" evidence="6">
    <location>
        <begin position="518"/>
        <end position="545"/>
    </location>
</feature>
<name>A0A9P3UMI4_LYOSH</name>
<evidence type="ECO:0000313" key="11">
    <source>
        <dbReference type="Proteomes" id="UP001063166"/>
    </source>
</evidence>
<dbReference type="Gene3D" id="1.25.40.10">
    <property type="entry name" value="Tetratricopeptide repeat domain"/>
    <property type="match status" value="1"/>
</dbReference>
<feature type="domain" description="F-box" evidence="8">
    <location>
        <begin position="136"/>
        <end position="186"/>
    </location>
</feature>
<dbReference type="InterPro" id="IPR036671">
    <property type="entry name" value="DPH_MB_sf"/>
</dbReference>
<dbReference type="Proteomes" id="UP001063166">
    <property type="component" value="Unassembled WGS sequence"/>
</dbReference>
<evidence type="ECO:0000256" key="6">
    <source>
        <dbReference type="SAM" id="MobiDB-lite"/>
    </source>
</evidence>
<evidence type="ECO:0000256" key="4">
    <source>
        <dbReference type="ARBA" id="ARBA00022723"/>
    </source>
</evidence>
<evidence type="ECO:0000256" key="5">
    <source>
        <dbReference type="ARBA" id="ARBA00023004"/>
    </source>
</evidence>
<dbReference type="SMART" id="SM00271">
    <property type="entry name" value="DnaJ"/>
    <property type="match status" value="1"/>
</dbReference>
<feature type="domain" description="DPH-type MB" evidence="9">
    <location>
        <begin position="682"/>
        <end position="743"/>
    </location>
</feature>
<evidence type="ECO:0000259" key="9">
    <source>
        <dbReference type="PROSITE" id="PS51074"/>
    </source>
</evidence>
<organism evidence="10 11">
    <name type="scientific">Lyophyllum shimeji</name>
    <name type="common">Hon-shimeji</name>
    <name type="synonym">Tricholoma shimeji</name>
    <dbReference type="NCBI Taxonomy" id="47721"/>
    <lineage>
        <taxon>Eukaryota</taxon>
        <taxon>Fungi</taxon>
        <taxon>Dikarya</taxon>
        <taxon>Basidiomycota</taxon>
        <taxon>Agaricomycotina</taxon>
        <taxon>Agaricomycetes</taxon>
        <taxon>Agaricomycetidae</taxon>
        <taxon>Agaricales</taxon>
        <taxon>Tricholomatineae</taxon>
        <taxon>Lyophyllaceae</taxon>
        <taxon>Lyophyllum</taxon>
    </lineage>
</organism>
<dbReference type="PROSITE" id="PS50076">
    <property type="entry name" value="DNAJ_2"/>
    <property type="match status" value="1"/>
</dbReference>
<dbReference type="AlphaFoldDB" id="A0A9P3UMI4"/>
<proteinExistence type="inferred from homology"/>
<keyword evidence="5" id="KW-0408">Iron</keyword>
<dbReference type="InterPro" id="IPR019734">
    <property type="entry name" value="TPR_rpt"/>
</dbReference>
<dbReference type="Gene3D" id="3.10.660.10">
    <property type="entry name" value="DPH Zinc finger"/>
    <property type="match status" value="1"/>
</dbReference>
<keyword evidence="4" id="KW-0479">Metal-binding</keyword>
<comment type="function">
    <text evidence="1">Required for the first step of diphthamide biosynthesis, the transfer of 3-amino-3-carboxypropyl from S-adenosyl-L-methionine to a histidine residue. Diphthamide is a post-translational modification of histidine which occurs in elongation factor 2.</text>
</comment>
<reference evidence="10" key="1">
    <citation type="submission" date="2022-07" db="EMBL/GenBank/DDBJ databases">
        <title>The genome of Lyophyllum shimeji provides insight into the initial evolution of ectomycorrhizal fungal genome.</title>
        <authorList>
            <person name="Kobayashi Y."/>
            <person name="Shibata T."/>
            <person name="Hirakawa H."/>
            <person name="Shigenobu S."/>
            <person name="Nishiyama T."/>
            <person name="Yamada A."/>
            <person name="Hasebe M."/>
            <person name="Kawaguchi M."/>
        </authorList>
    </citation>
    <scope>NUCLEOTIDE SEQUENCE</scope>
    <source>
        <strain evidence="10">AT787</strain>
    </source>
</reference>
<dbReference type="SUPFAM" id="SSF48452">
    <property type="entry name" value="TPR-like"/>
    <property type="match status" value="1"/>
</dbReference>
<dbReference type="SUPFAM" id="SSF81383">
    <property type="entry name" value="F-box domain"/>
    <property type="match status" value="1"/>
</dbReference>
<evidence type="ECO:0000313" key="10">
    <source>
        <dbReference type="EMBL" id="GLB38382.1"/>
    </source>
</evidence>
<dbReference type="GO" id="GO:0046872">
    <property type="term" value="F:metal ion binding"/>
    <property type="evidence" value="ECO:0007669"/>
    <property type="project" value="UniProtKB-KW"/>
</dbReference>
<dbReference type="InterPro" id="IPR032675">
    <property type="entry name" value="LRR_dom_sf"/>
</dbReference>
<dbReference type="InterPro" id="IPR011990">
    <property type="entry name" value="TPR-like_helical_dom_sf"/>
</dbReference>
<accession>A0A9P3UMI4</accession>
<dbReference type="SUPFAM" id="SSF144217">
    <property type="entry name" value="CSL zinc finger"/>
    <property type="match status" value="1"/>
</dbReference>
<dbReference type="SMART" id="SM00028">
    <property type="entry name" value="TPR"/>
    <property type="match status" value="3"/>
</dbReference>
<dbReference type="Gene3D" id="3.80.10.10">
    <property type="entry name" value="Ribonuclease Inhibitor"/>
    <property type="match status" value="1"/>
</dbReference>
<feature type="domain" description="J" evidence="7">
    <location>
        <begin position="603"/>
        <end position="671"/>
    </location>
</feature>
<dbReference type="PROSITE" id="PS50181">
    <property type="entry name" value="FBOX"/>
    <property type="match status" value="1"/>
</dbReference>
<protein>
    <recommendedName>
        <fullName evidence="3">Diphthamide biosynthesis protein 4</fullName>
    </recommendedName>
</protein>
<dbReference type="Pfam" id="PF00226">
    <property type="entry name" value="DnaJ"/>
    <property type="match status" value="1"/>
</dbReference>
<dbReference type="PANTHER" id="PTHR44200:SF1">
    <property type="entry name" value="DNAJ HOMOLOG SUBFAMILY C MEMBER 7"/>
    <property type="match status" value="1"/>
</dbReference>
<evidence type="ECO:0000259" key="7">
    <source>
        <dbReference type="PROSITE" id="PS50076"/>
    </source>
</evidence>
<dbReference type="OrthoDB" id="445556at2759"/>
<dbReference type="PANTHER" id="PTHR44200">
    <property type="entry name" value="DNAJ HOMOLOG SUBFAMILY C MEMBER 7"/>
    <property type="match status" value="1"/>
</dbReference>
<dbReference type="SUPFAM" id="SSF46565">
    <property type="entry name" value="Chaperone J-domain"/>
    <property type="match status" value="1"/>
</dbReference>
<dbReference type="InterPro" id="IPR001623">
    <property type="entry name" value="DnaJ_domain"/>
</dbReference>
<dbReference type="Pfam" id="PF12937">
    <property type="entry name" value="F-box-like"/>
    <property type="match status" value="1"/>
</dbReference>
<dbReference type="CDD" id="cd06257">
    <property type="entry name" value="DnaJ"/>
    <property type="match status" value="1"/>
</dbReference>
<dbReference type="Gene3D" id="1.20.1280.50">
    <property type="match status" value="1"/>
</dbReference>
<evidence type="ECO:0000256" key="3">
    <source>
        <dbReference type="ARBA" id="ARBA00021797"/>
    </source>
</evidence>
<gene>
    <name evidence="10" type="ORF">LshimejAT787_0502470</name>
</gene>